<keyword evidence="2" id="KW-1185">Reference proteome</keyword>
<dbReference type="Proteomes" id="UP000319523">
    <property type="component" value="Unassembled WGS sequence"/>
</dbReference>
<sequence>MRNLIRAGNTVSSKGVTCQQQTRHDAHLEKFVHAQGGLRFRTVSVLRVRSLPGRKPAVPERHP</sequence>
<protein>
    <submittedName>
        <fullName evidence="1">Uncharacterized protein</fullName>
    </submittedName>
</protein>
<comment type="caution">
    <text evidence="1">The sequence shown here is derived from an EMBL/GenBank/DDBJ whole genome shotgun (WGS) entry which is preliminary data.</text>
</comment>
<proteinExistence type="predicted"/>
<dbReference type="AlphaFoldDB" id="A0A506VCE0"/>
<name>A0A506VCE0_9GAMM</name>
<organism evidence="1 2">
    <name type="scientific">Mixta tenebrionis</name>
    <dbReference type="NCBI Taxonomy" id="2562439"/>
    <lineage>
        <taxon>Bacteria</taxon>
        <taxon>Pseudomonadati</taxon>
        <taxon>Pseudomonadota</taxon>
        <taxon>Gammaproteobacteria</taxon>
        <taxon>Enterobacterales</taxon>
        <taxon>Erwiniaceae</taxon>
        <taxon>Mixta</taxon>
    </lineage>
</organism>
<gene>
    <name evidence="1" type="ORF">FKM52_06245</name>
</gene>
<evidence type="ECO:0000313" key="2">
    <source>
        <dbReference type="Proteomes" id="UP000319523"/>
    </source>
</evidence>
<evidence type="ECO:0000313" key="1">
    <source>
        <dbReference type="EMBL" id="TPW43407.1"/>
    </source>
</evidence>
<dbReference type="EMBL" id="VHQI01000003">
    <property type="protein sequence ID" value="TPW43407.1"/>
    <property type="molecule type" value="Genomic_DNA"/>
</dbReference>
<accession>A0A506VCE0</accession>
<reference evidence="1 2" key="1">
    <citation type="submission" date="2019-06" db="EMBL/GenBank/DDBJ databases">
        <authorList>
            <person name="Yang Y."/>
        </authorList>
    </citation>
    <scope>NUCLEOTIDE SEQUENCE [LARGE SCALE GENOMIC DNA]</scope>
    <source>
        <strain evidence="1 2">BIT-26</strain>
    </source>
</reference>